<keyword evidence="2" id="KW-0645">Protease</keyword>
<evidence type="ECO:0000313" key="7">
    <source>
        <dbReference type="EMBL" id="NDV31319.1"/>
    </source>
</evidence>
<dbReference type="PANTHER" id="PTHR11010:SF117">
    <property type="entry name" value="SERINE PROTEASE 16"/>
    <property type="match status" value="1"/>
</dbReference>
<evidence type="ECO:0000256" key="1">
    <source>
        <dbReference type="ARBA" id="ARBA00011079"/>
    </source>
</evidence>
<name>A0A6B2L300_9EUKA</name>
<dbReference type="Gene3D" id="3.40.50.1820">
    <property type="entry name" value="alpha/beta hydrolase"/>
    <property type="match status" value="1"/>
</dbReference>
<feature type="chain" id="PRO_5025387133" evidence="6">
    <location>
        <begin position="18"/>
        <end position="475"/>
    </location>
</feature>
<dbReference type="InterPro" id="IPR029058">
    <property type="entry name" value="AB_hydrolase_fold"/>
</dbReference>
<dbReference type="InterPro" id="IPR008758">
    <property type="entry name" value="Peptidase_S28"/>
</dbReference>
<dbReference type="GO" id="GO:0008239">
    <property type="term" value="F:dipeptidyl-peptidase activity"/>
    <property type="evidence" value="ECO:0007669"/>
    <property type="project" value="TreeGrafter"/>
</dbReference>
<organism evidence="7">
    <name type="scientific">Arcella intermedia</name>
    <dbReference type="NCBI Taxonomy" id="1963864"/>
    <lineage>
        <taxon>Eukaryota</taxon>
        <taxon>Amoebozoa</taxon>
        <taxon>Tubulinea</taxon>
        <taxon>Elardia</taxon>
        <taxon>Arcellinida</taxon>
        <taxon>Sphaerothecina</taxon>
        <taxon>Arcellidae</taxon>
        <taxon>Arcella</taxon>
    </lineage>
</organism>
<keyword evidence="5" id="KW-0325">Glycoprotein</keyword>
<dbReference type="GO" id="GO:0006508">
    <property type="term" value="P:proteolysis"/>
    <property type="evidence" value="ECO:0007669"/>
    <property type="project" value="UniProtKB-KW"/>
</dbReference>
<dbReference type="InterPro" id="IPR042269">
    <property type="entry name" value="Ser_carbopepase_S28_SKS"/>
</dbReference>
<keyword evidence="4" id="KW-0378">Hydrolase</keyword>
<sequence length="475" mass="52466">MLAVLLVLGVLSATVDCRRLGLQGRLGASELLGGDTETESEWQWFVQRLDHFDPQNQMTWKEKYVVNDQYWGGPGYPIFILLGGEGPIRNDSAAGHYILQEYAIDFKALVISAEHRFYGDSIPTSDLSTANLRYLSSAQALADYAALVNQIKQSYNTPDSKVVSFGGSYSGALSAWFRLKYPHLIHAALASSGPVQAQTNFPEYLEVIARSLATVPGCDAVVLNATQYYSGLLQTPEGKAKIEKDFNTCTPLSSDLDVVTFLEYFADTISEIVQYNNDNNGRKTWNIPALCSLLLSGPLDQTFPTFYNEFNQASGAGCSDSSYQSDVQALMNTDPTSPGAAGRAWYYQTCTEFGYYQTGEKGGIFSPNITLDYFVGQCQEVFGIDMSQVQANVDWTNEFYGARNIAATRIMFTNGDIDPWHALGITTQPSADLPTVLIHGTAHCADLYPSRSEDLPSLQVAREMWKSYLSEWLTQ</sequence>
<keyword evidence="3 6" id="KW-0732">Signal</keyword>
<reference evidence="7" key="1">
    <citation type="journal article" date="2020" name="J. Eukaryot. Microbiol.">
        <title>De novo Sequencing, Assembly and Annotation of the Transcriptome for the Free-Living Testate Amoeba Arcella intermedia.</title>
        <authorList>
            <person name="Ribeiro G.M."/>
            <person name="Porfirio-Sousa A.L."/>
            <person name="Maurer-Alcala X.X."/>
            <person name="Katz L.A."/>
            <person name="Lahr D.J.G."/>
        </authorList>
    </citation>
    <scope>NUCLEOTIDE SEQUENCE</scope>
</reference>
<dbReference type="AlphaFoldDB" id="A0A6B2L300"/>
<proteinExistence type="inferred from homology"/>
<evidence type="ECO:0000256" key="3">
    <source>
        <dbReference type="ARBA" id="ARBA00022729"/>
    </source>
</evidence>
<feature type="signal peptide" evidence="6">
    <location>
        <begin position="1"/>
        <end position="17"/>
    </location>
</feature>
<evidence type="ECO:0000256" key="6">
    <source>
        <dbReference type="SAM" id="SignalP"/>
    </source>
</evidence>
<evidence type="ECO:0000256" key="4">
    <source>
        <dbReference type="ARBA" id="ARBA00022801"/>
    </source>
</evidence>
<evidence type="ECO:0000256" key="5">
    <source>
        <dbReference type="ARBA" id="ARBA00023180"/>
    </source>
</evidence>
<dbReference type="EMBL" id="GIBP01002350">
    <property type="protein sequence ID" value="NDV31319.1"/>
    <property type="molecule type" value="Transcribed_RNA"/>
</dbReference>
<comment type="similarity">
    <text evidence="1">Belongs to the peptidase S28 family.</text>
</comment>
<dbReference type="SUPFAM" id="SSF53474">
    <property type="entry name" value="alpha/beta-Hydrolases"/>
    <property type="match status" value="1"/>
</dbReference>
<evidence type="ECO:0000256" key="2">
    <source>
        <dbReference type="ARBA" id="ARBA00022670"/>
    </source>
</evidence>
<dbReference type="GO" id="GO:0070008">
    <property type="term" value="F:serine-type exopeptidase activity"/>
    <property type="evidence" value="ECO:0007669"/>
    <property type="project" value="InterPro"/>
</dbReference>
<dbReference type="Gene3D" id="1.20.120.980">
    <property type="entry name" value="Serine carboxypeptidase S28, SKS domain"/>
    <property type="match status" value="1"/>
</dbReference>
<dbReference type="PANTHER" id="PTHR11010">
    <property type="entry name" value="PROTEASE S28 PRO-X CARBOXYPEPTIDASE-RELATED"/>
    <property type="match status" value="1"/>
</dbReference>
<protein>
    <submittedName>
        <fullName evidence="7">Uncharacterized protein</fullName>
    </submittedName>
</protein>
<accession>A0A6B2L300</accession>
<dbReference type="Pfam" id="PF05577">
    <property type="entry name" value="Peptidase_S28"/>
    <property type="match status" value="1"/>
</dbReference>